<comment type="caution">
    <text evidence="8">The sequence shown here is derived from an EMBL/GenBank/DDBJ whole genome shotgun (WGS) entry which is preliminary data.</text>
</comment>
<protein>
    <recommendedName>
        <fullName evidence="6">Transcription antitermination protein NusB</fullName>
    </recommendedName>
    <alternativeName>
        <fullName evidence="6">Antitermination factor NusB</fullName>
    </alternativeName>
</protein>
<dbReference type="InterPro" id="IPR006027">
    <property type="entry name" value="NusB_RsmB_TIM44"/>
</dbReference>
<evidence type="ECO:0000256" key="5">
    <source>
        <dbReference type="ARBA" id="ARBA00023163"/>
    </source>
</evidence>
<evidence type="ECO:0000256" key="1">
    <source>
        <dbReference type="ARBA" id="ARBA00005952"/>
    </source>
</evidence>
<dbReference type="Gene3D" id="1.10.940.10">
    <property type="entry name" value="NusB-like"/>
    <property type="match status" value="1"/>
</dbReference>
<comment type="function">
    <text evidence="6">Involved in transcription antitermination. Required for transcription of ribosomal RNA (rRNA) genes. Binds specifically to the boxA antiterminator sequence of the ribosomal RNA (rrn) operons.</text>
</comment>
<dbReference type="PANTHER" id="PTHR11078:SF3">
    <property type="entry name" value="ANTITERMINATION NUSB DOMAIN-CONTAINING PROTEIN"/>
    <property type="match status" value="1"/>
</dbReference>
<dbReference type="GO" id="GO:0005829">
    <property type="term" value="C:cytosol"/>
    <property type="evidence" value="ECO:0007669"/>
    <property type="project" value="TreeGrafter"/>
</dbReference>
<organism evidence="8 9">
    <name type="scientific">Oryzomonas rubra</name>
    <dbReference type="NCBI Taxonomy" id="2509454"/>
    <lineage>
        <taxon>Bacteria</taxon>
        <taxon>Pseudomonadati</taxon>
        <taxon>Thermodesulfobacteriota</taxon>
        <taxon>Desulfuromonadia</taxon>
        <taxon>Geobacterales</taxon>
        <taxon>Geobacteraceae</taxon>
        <taxon>Oryzomonas</taxon>
    </lineage>
</organism>
<dbReference type="SUPFAM" id="SSF48013">
    <property type="entry name" value="NusB-like"/>
    <property type="match status" value="1"/>
</dbReference>
<dbReference type="PANTHER" id="PTHR11078">
    <property type="entry name" value="N UTILIZATION SUBSTANCE PROTEIN B-RELATED"/>
    <property type="match status" value="1"/>
</dbReference>
<reference evidence="8 9" key="1">
    <citation type="submission" date="2019-04" db="EMBL/GenBank/DDBJ databases">
        <title>Geobacter ruber sp. nov., ferric-reducing bacteria isolated from paddy soil.</title>
        <authorList>
            <person name="Xu Z."/>
            <person name="Masuda Y."/>
            <person name="Itoh H."/>
            <person name="Senoo K."/>
        </authorList>
    </citation>
    <scope>NUCLEOTIDE SEQUENCE [LARGE SCALE GENOMIC DNA]</scope>
    <source>
        <strain evidence="8 9">Red88</strain>
    </source>
</reference>
<dbReference type="GO" id="GO:0031564">
    <property type="term" value="P:transcription antitermination"/>
    <property type="evidence" value="ECO:0007669"/>
    <property type="project" value="UniProtKB-KW"/>
</dbReference>
<dbReference type="NCBIfam" id="TIGR01951">
    <property type="entry name" value="nusB"/>
    <property type="match status" value="1"/>
</dbReference>
<dbReference type="GO" id="GO:0006353">
    <property type="term" value="P:DNA-templated transcription termination"/>
    <property type="evidence" value="ECO:0007669"/>
    <property type="project" value="UniProtKB-UniRule"/>
</dbReference>
<evidence type="ECO:0000256" key="3">
    <source>
        <dbReference type="ARBA" id="ARBA00022884"/>
    </source>
</evidence>
<dbReference type="OrthoDB" id="9797817at2"/>
<evidence type="ECO:0000313" key="8">
    <source>
        <dbReference type="EMBL" id="KAA0894046.1"/>
    </source>
</evidence>
<accession>A0A5A9XLS9</accession>
<evidence type="ECO:0000259" key="7">
    <source>
        <dbReference type="Pfam" id="PF01029"/>
    </source>
</evidence>
<keyword evidence="3 6" id="KW-0694">RNA-binding</keyword>
<dbReference type="InterPro" id="IPR035926">
    <property type="entry name" value="NusB-like_sf"/>
</dbReference>
<dbReference type="RefSeq" id="WP_149306204.1">
    <property type="nucleotide sequence ID" value="NZ_SRSD01000002.1"/>
</dbReference>
<keyword evidence="4 6" id="KW-0805">Transcription regulation</keyword>
<dbReference type="InterPro" id="IPR011605">
    <property type="entry name" value="NusB_fam"/>
</dbReference>
<evidence type="ECO:0000256" key="2">
    <source>
        <dbReference type="ARBA" id="ARBA00022814"/>
    </source>
</evidence>
<dbReference type="Pfam" id="PF01029">
    <property type="entry name" value="NusB"/>
    <property type="match status" value="1"/>
</dbReference>
<dbReference type="HAMAP" id="MF_00073">
    <property type="entry name" value="NusB"/>
    <property type="match status" value="1"/>
</dbReference>
<dbReference type="AlphaFoldDB" id="A0A5A9XLS9"/>
<keyword evidence="2 6" id="KW-0889">Transcription antitermination</keyword>
<keyword evidence="5 6" id="KW-0804">Transcription</keyword>
<comment type="similarity">
    <text evidence="1 6">Belongs to the NusB family.</text>
</comment>
<keyword evidence="9" id="KW-1185">Reference proteome</keyword>
<feature type="domain" description="NusB/RsmB/TIM44" evidence="7">
    <location>
        <begin position="5"/>
        <end position="132"/>
    </location>
</feature>
<proteinExistence type="inferred from homology"/>
<dbReference type="GO" id="GO:0003723">
    <property type="term" value="F:RNA binding"/>
    <property type="evidence" value="ECO:0007669"/>
    <property type="project" value="UniProtKB-UniRule"/>
</dbReference>
<dbReference type="EMBL" id="SRSD01000002">
    <property type="protein sequence ID" value="KAA0894046.1"/>
    <property type="molecule type" value="Genomic_DNA"/>
</dbReference>
<dbReference type="Proteomes" id="UP000324298">
    <property type="component" value="Unassembled WGS sequence"/>
</dbReference>
<evidence type="ECO:0000256" key="4">
    <source>
        <dbReference type="ARBA" id="ARBA00023015"/>
    </source>
</evidence>
<evidence type="ECO:0000313" key="9">
    <source>
        <dbReference type="Proteomes" id="UP000324298"/>
    </source>
</evidence>
<evidence type="ECO:0000256" key="6">
    <source>
        <dbReference type="HAMAP-Rule" id="MF_00073"/>
    </source>
</evidence>
<dbReference type="CDD" id="cd00619">
    <property type="entry name" value="Terminator_NusB"/>
    <property type="match status" value="1"/>
</dbReference>
<sequence>MGIRREARELALQMLYALDANTTTGLRETLQTFREEQHETPANIREFAEGLVTGVQQHREAIDAAIKARSKNWALARMPRVDLNVMRLAVFELMFRNDIPKKVTINEAIEIARRFGDKDSPAFVNGILDEIEACAKTEEPAEEQI</sequence>
<name>A0A5A9XLS9_9BACT</name>
<gene>
    <name evidence="6 8" type="primary">nusB</name>
    <name evidence="8" type="ORF">ET418_03510</name>
</gene>